<proteinExistence type="predicted"/>
<organism evidence="2 3">
    <name type="scientific">Actinacidiphila oryziradicis</name>
    <dbReference type="NCBI Taxonomy" id="2571141"/>
    <lineage>
        <taxon>Bacteria</taxon>
        <taxon>Bacillati</taxon>
        <taxon>Actinomycetota</taxon>
        <taxon>Actinomycetes</taxon>
        <taxon>Kitasatosporales</taxon>
        <taxon>Streptomycetaceae</taxon>
        <taxon>Actinacidiphila</taxon>
    </lineage>
</organism>
<evidence type="ECO:0000313" key="2">
    <source>
        <dbReference type="EMBL" id="TKA04813.1"/>
    </source>
</evidence>
<keyword evidence="1" id="KW-1133">Transmembrane helix</keyword>
<dbReference type="AlphaFoldDB" id="A0A4U0S8C5"/>
<keyword evidence="3" id="KW-1185">Reference proteome</keyword>
<dbReference type="RefSeq" id="WP_136728017.1">
    <property type="nucleotide sequence ID" value="NZ_SUMC01000046.1"/>
</dbReference>
<comment type="caution">
    <text evidence="2">The sequence shown here is derived from an EMBL/GenBank/DDBJ whole genome shotgun (WGS) entry which is preliminary data.</text>
</comment>
<feature type="transmembrane region" description="Helical" evidence="1">
    <location>
        <begin position="77"/>
        <end position="96"/>
    </location>
</feature>
<gene>
    <name evidence="2" type="ORF">FCI23_34105</name>
</gene>
<feature type="transmembrane region" description="Helical" evidence="1">
    <location>
        <begin position="40"/>
        <end position="56"/>
    </location>
</feature>
<feature type="transmembrane region" description="Helical" evidence="1">
    <location>
        <begin position="102"/>
        <end position="123"/>
    </location>
</feature>
<keyword evidence="1" id="KW-0472">Membrane</keyword>
<accession>A0A4U0S8C5</accession>
<evidence type="ECO:0000256" key="1">
    <source>
        <dbReference type="SAM" id="Phobius"/>
    </source>
</evidence>
<evidence type="ECO:0000313" key="3">
    <source>
        <dbReference type="Proteomes" id="UP000305778"/>
    </source>
</evidence>
<keyword evidence="1" id="KW-0812">Transmembrane</keyword>
<dbReference type="EMBL" id="SUMC01000046">
    <property type="protein sequence ID" value="TKA04813.1"/>
    <property type="molecule type" value="Genomic_DNA"/>
</dbReference>
<sequence length="140" mass="14607">MKSVRAGVRGRRAPGWFPMMAGLLIGLDVAALAATQEVPLAALPGAMLTWCIAWLARRMSVQVTGVKDTLSKRLRNIRLVGEAMGLGALSFATWAVCRLVSSGDATCIVVPAVVGSAAAWGLFARRNRSLPPGAGGAHAR</sequence>
<protein>
    <submittedName>
        <fullName evidence="2">Uncharacterized protein</fullName>
    </submittedName>
</protein>
<name>A0A4U0S8C5_9ACTN</name>
<feature type="transmembrane region" description="Helical" evidence="1">
    <location>
        <begin position="15"/>
        <end position="34"/>
    </location>
</feature>
<reference evidence="2 3" key="1">
    <citation type="submission" date="2019-04" db="EMBL/GenBank/DDBJ databases">
        <title>Streptomyces oryziradicis sp. nov., a novel actinomycete isolated from rhizosphere soil of rice (Oryza sativa L.).</title>
        <authorList>
            <person name="Li C."/>
        </authorList>
    </citation>
    <scope>NUCLEOTIDE SEQUENCE [LARGE SCALE GENOMIC DNA]</scope>
    <source>
        <strain evidence="2 3">NEAU-C40</strain>
    </source>
</reference>
<dbReference type="Proteomes" id="UP000305778">
    <property type="component" value="Unassembled WGS sequence"/>
</dbReference>